<protein>
    <submittedName>
        <fullName evidence="1">CRISPR-associated protein, Cse4 family</fullName>
    </submittedName>
</protein>
<sequence length="467" mass="51485">MNNKGYVKTNLLNGFRIEFHILQSFPVTCLNRDDVGSPKTAMIGGTQRARVSSQAWKRPVRMAMHHLGITHGTRTKLISPLIAEACMERGATHEQAKACGDKVEGVFIKEKTQGHFLNEKQIESIVKSFSDAKFDTENKKVKNKISSTIKNKNEAYSDIDEVLSIVEEECIKKGATKEQAEAFINKIMEEKQKNDEANEMEGVEDSNTEKTNTLLFLSPNEVSILADSFAEKGFAPDQVITKKDPKKQAKEIADLIGKVSETVDAVDIALFGRMVAQAAELNVEASASFAHAISTHKVANEVEFFTALDDRSTEPGSAHMGSLEFNSATYYRYVSLDLGQLARTLSSQSVPEAVEVFSKALFLAVPVARQSTQSGASPWGFAKVLVRRGQRLQVPFETAVKAENGGFLEPSIEALTKYLSRQEKLHGSLFGKIAEYTYGQEDSFSIDDLISALKRHSSEFILEGANA</sequence>
<gene>
    <name evidence="1" type="ORF">LptCag_1610</name>
</gene>
<proteinExistence type="predicted"/>
<accession>A0A094WBK7</accession>
<dbReference type="AlphaFoldDB" id="A0A094WBK7"/>
<dbReference type="RefSeq" id="WP_052157870.1">
    <property type="nucleotide sequence ID" value="NZ_JPGK01000005.1"/>
</dbReference>
<dbReference type="PATRIC" id="fig|178606.4.peg.1616"/>
<name>A0A094WBK7_9BACT</name>
<dbReference type="EMBL" id="JPGK01000005">
    <property type="protein sequence ID" value="KGA93900.1"/>
    <property type="molecule type" value="Genomic_DNA"/>
</dbReference>
<dbReference type="NCBIfam" id="TIGR01869">
    <property type="entry name" value="casC_Cse4"/>
    <property type="match status" value="1"/>
</dbReference>
<organism evidence="1 2">
    <name type="scientific">Leptospirillum ferriphilum</name>
    <dbReference type="NCBI Taxonomy" id="178606"/>
    <lineage>
        <taxon>Bacteria</taxon>
        <taxon>Pseudomonadati</taxon>
        <taxon>Nitrospirota</taxon>
        <taxon>Nitrospiria</taxon>
        <taxon>Nitrospirales</taxon>
        <taxon>Nitrospiraceae</taxon>
        <taxon>Leptospirillum</taxon>
    </lineage>
</organism>
<dbReference type="Proteomes" id="UP000029452">
    <property type="component" value="Unassembled WGS sequence"/>
</dbReference>
<evidence type="ECO:0000313" key="1">
    <source>
        <dbReference type="EMBL" id="KGA93900.1"/>
    </source>
</evidence>
<evidence type="ECO:0000313" key="2">
    <source>
        <dbReference type="Proteomes" id="UP000029452"/>
    </source>
</evidence>
<comment type="caution">
    <text evidence="1">The sequence shown here is derived from an EMBL/GenBank/DDBJ whole genome shotgun (WGS) entry which is preliminary data.</text>
</comment>
<dbReference type="InterPro" id="IPR010148">
    <property type="entry name" value="CRISPR-assoc_prot_CT1975"/>
</dbReference>
<reference evidence="1 2" key="1">
    <citation type="submission" date="2014-06" db="EMBL/GenBank/DDBJ databases">
        <title>Draft genome sequence of iron oxidizing acidophile Leptospirillum ferriphilum DSM14647.</title>
        <authorList>
            <person name="Cardenas J.P."/>
            <person name="Lazcano M."/>
            <person name="Ossandon F.J."/>
            <person name="Corbett M."/>
            <person name="Holmes D.S."/>
            <person name="Watkin E."/>
        </authorList>
    </citation>
    <scope>NUCLEOTIDE SEQUENCE [LARGE SCALE GENOMIC DNA]</scope>
    <source>
        <strain evidence="1 2">DSM 14647</strain>
    </source>
</reference>
<dbReference type="Pfam" id="PF09344">
    <property type="entry name" value="Cas_CT1975"/>
    <property type="match status" value="2"/>
</dbReference>